<protein>
    <submittedName>
        <fullName evidence="1">Uncharacterized protein</fullName>
    </submittedName>
</protein>
<name>X1M5S3_9ZZZZ</name>
<proteinExistence type="predicted"/>
<dbReference type="EMBL" id="BARV01015084">
    <property type="protein sequence ID" value="GAI26683.1"/>
    <property type="molecule type" value="Genomic_DNA"/>
</dbReference>
<comment type="caution">
    <text evidence="1">The sequence shown here is derived from an EMBL/GenBank/DDBJ whole genome shotgun (WGS) entry which is preliminary data.</text>
</comment>
<reference evidence="1" key="1">
    <citation type="journal article" date="2014" name="Front. Microbiol.">
        <title>High frequency of phylogenetically diverse reductive dehalogenase-homologous genes in deep subseafloor sedimentary metagenomes.</title>
        <authorList>
            <person name="Kawai M."/>
            <person name="Futagami T."/>
            <person name="Toyoda A."/>
            <person name="Takaki Y."/>
            <person name="Nishi S."/>
            <person name="Hori S."/>
            <person name="Arai W."/>
            <person name="Tsubouchi T."/>
            <person name="Morono Y."/>
            <person name="Uchiyama I."/>
            <person name="Ito T."/>
            <person name="Fujiyama A."/>
            <person name="Inagaki F."/>
            <person name="Takami H."/>
        </authorList>
    </citation>
    <scope>NUCLEOTIDE SEQUENCE</scope>
    <source>
        <strain evidence="1">Expedition CK06-06</strain>
    </source>
</reference>
<sequence length="46" mass="5300">MAEMLVARPTPVDKGVYVEFGNKCRSNGREVRDVLVEIMQNYINEK</sequence>
<accession>X1M5S3</accession>
<gene>
    <name evidence="1" type="ORF">S06H3_26139</name>
</gene>
<evidence type="ECO:0000313" key="1">
    <source>
        <dbReference type="EMBL" id="GAI26683.1"/>
    </source>
</evidence>
<organism evidence="1">
    <name type="scientific">marine sediment metagenome</name>
    <dbReference type="NCBI Taxonomy" id="412755"/>
    <lineage>
        <taxon>unclassified sequences</taxon>
        <taxon>metagenomes</taxon>
        <taxon>ecological metagenomes</taxon>
    </lineage>
</organism>
<dbReference type="AlphaFoldDB" id="X1M5S3"/>